<dbReference type="STRING" id="1802040.A3C28_01035"/>
<evidence type="ECO:0000256" key="3">
    <source>
        <dbReference type="ARBA" id="ARBA00022840"/>
    </source>
</evidence>
<comment type="subcellular location">
    <subcellularLocation>
        <location evidence="6">Cytoplasm</location>
    </subcellularLocation>
    <text evidence="6">Membrane-associated.</text>
</comment>
<dbReference type="HAMAP" id="MF_02207">
    <property type="entry name" value="MreB"/>
    <property type="match status" value="1"/>
</dbReference>
<evidence type="ECO:0000256" key="1">
    <source>
        <dbReference type="ARBA" id="ARBA00022490"/>
    </source>
</evidence>
<dbReference type="PRINTS" id="PR01652">
    <property type="entry name" value="SHAPEPROTEIN"/>
</dbReference>
<feature type="binding site" evidence="6">
    <location>
        <begin position="225"/>
        <end position="228"/>
    </location>
    <ligand>
        <name>ATP</name>
        <dbReference type="ChEBI" id="CHEBI:30616"/>
    </ligand>
</feature>
<name>A0A1F7H7E5_9BACT</name>
<dbReference type="GO" id="GO:0008360">
    <property type="term" value="P:regulation of cell shape"/>
    <property type="evidence" value="ECO:0007669"/>
    <property type="project" value="UniProtKB-UniRule"/>
</dbReference>
<keyword evidence="2 6" id="KW-0547">Nucleotide-binding</keyword>
<dbReference type="EMBL" id="MFZP01000036">
    <property type="protein sequence ID" value="OGK26844.1"/>
    <property type="molecule type" value="Genomic_DNA"/>
</dbReference>
<evidence type="ECO:0000256" key="4">
    <source>
        <dbReference type="ARBA" id="ARBA00022960"/>
    </source>
</evidence>
<gene>
    <name evidence="6" type="primary">mreB</name>
    <name evidence="7" type="ORF">A3C28_01035</name>
</gene>
<keyword evidence="3 6" id="KW-0067">ATP-binding</keyword>
<protein>
    <recommendedName>
        <fullName evidence="6">Cell shape-determining protein MreB</fullName>
    </recommendedName>
</protein>
<dbReference type="SUPFAM" id="SSF53067">
    <property type="entry name" value="Actin-like ATPase domain"/>
    <property type="match status" value="2"/>
</dbReference>
<dbReference type="PANTHER" id="PTHR42749:SF1">
    <property type="entry name" value="CELL SHAPE-DETERMINING PROTEIN MREB"/>
    <property type="match status" value="1"/>
</dbReference>
<evidence type="ECO:0000313" key="8">
    <source>
        <dbReference type="Proteomes" id="UP000178597"/>
    </source>
</evidence>
<dbReference type="Pfam" id="PF06723">
    <property type="entry name" value="MreB_Mbl"/>
    <property type="match status" value="1"/>
</dbReference>
<dbReference type="AlphaFoldDB" id="A0A1F7H7E5"/>
<comment type="function">
    <text evidence="6">Forms membrane-associated dynamic filaments that are essential for cell shape determination. Acts by regulating cell wall synthesis and cell elongation, and thus cell shape. A feedback loop between cell geometry and MreB localization may maintain elongated cell shape by targeting cell wall growth to regions of negative cell wall curvature.</text>
</comment>
<comment type="similarity">
    <text evidence="5 6">Belongs to the FtsA/MreB family.</text>
</comment>
<dbReference type="InterPro" id="IPR056546">
    <property type="entry name" value="MreB_MamK-like"/>
</dbReference>
<sequence length="354" mass="39102">MFNFIQSLQKIKVPFFSTFDVCFDLGTSNTRIAIKNKGKVLKESTYVGFNIATKEYIFFGDEAKSILGKTPEFVKIIRPVVNGVISDFDAETALVHKFMDKSVYLYLKNLSILKPQMRALACVPYIATEIEQKAVEEMLQKIGFSSVFLVEKPLAAALGSGINVFYHHPHLIIDIGGGLTELSIVSGGGIVVGKTLKSAGDAMNHTLAHYAYLKYGIILGEATCEYLKLNLLNFSDNNKMLTVRGKSLENGMPKSIRIKSADIKEALLSHFTQMIDGVKELIELSPPEVVDELYDRGITLCGEVANIVGLAKFLSDELKIEVITATEAEDVVIKGLLKIIQNEEDLKKLSMPKI</sequence>
<dbReference type="Proteomes" id="UP000178597">
    <property type="component" value="Unassembled WGS sequence"/>
</dbReference>
<dbReference type="CDD" id="cd10225">
    <property type="entry name" value="ASKHA_NBD_MreB-like"/>
    <property type="match status" value="1"/>
</dbReference>
<keyword evidence="4 6" id="KW-0133">Cell shape</keyword>
<evidence type="ECO:0000256" key="5">
    <source>
        <dbReference type="ARBA" id="ARBA00023458"/>
    </source>
</evidence>
<dbReference type="GO" id="GO:0000902">
    <property type="term" value="P:cell morphogenesis"/>
    <property type="evidence" value="ECO:0007669"/>
    <property type="project" value="InterPro"/>
</dbReference>
<reference evidence="7 8" key="1">
    <citation type="journal article" date="2016" name="Nat. Commun.">
        <title>Thousands of microbial genomes shed light on interconnected biogeochemical processes in an aquifer system.</title>
        <authorList>
            <person name="Anantharaman K."/>
            <person name="Brown C.T."/>
            <person name="Hug L.A."/>
            <person name="Sharon I."/>
            <person name="Castelle C.J."/>
            <person name="Probst A.J."/>
            <person name="Thomas B.C."/>
            <person name="Singh A."/>
            <person name="Wilkins M.J."/>
            <person name="Karaoz U."/>
            <person name="Brodie E.L."/>
            <person name="Williams K.H."/>
            <person name="Hubbard S.S."/>
            <person name="Banfield J.F."/>
        </authorList>
    </citation>
    <scope>NUCLEOTIDE SEQUENCE [LARGE SCALE GENOMIC DNA]</scope>
</reference>
<dbReference type="InterPro" id="IPR004753">
    <property type="entry name" value="MreB"/>
</dbReference>
<organism evidence="7 8">
    <name type="scientific">Candidatus Roizmanbacteria bacterium RIFCSPHIGHO2_02_FULL_39_9</name>
    <dbReference type="NCBI Taxonomy" id="1802040"/>
    <lineage>
        <taxon>Bacteria</taxon>
        <taxon>Candidatus Roizmaniibacteriota</taxon>
    </lineage>
</organism>
<comment type="caution">
    <text evidence="6">Lacks conserved residue(s) required for the propagation of feature annotation.</text>
</comment>
<proteinExistence type="inferred from homology"/>
<dbReference type="GO" id="GO:0005524">
    <property type="term" value="F:ATP binding"/>
    <property type="evidence" value="ECO:0007669"/>
    <property type="project" value="UniProtKB-KW"/>
</dbReference>
<comment type="caution">
    <text evidence="7">The sequence shown here is derived from an EMBL/GenBank/DDBJ whole genome shotgun (WGS) entry which is preliminary data.</text>
</comment>
<dbReference type="PANTHER" id="PTHR42749">
    <property type="entry name" value="CELL SHAPE-DETERMINING PROTEIN MREB"/>
    <property type="match status" value="1"/>
</dbReference>
<accession>A0A1F7H7E5</accession>
<dbReference type="Gene3D" id="3.30.420.40">
    <property type="match status" value="2"/>
</dbReference>
<evidence type="ECO:0000256" key="6">
    <source>
        <dbReference type="HAMAP-Rule" id="MF_02207"/>
    </source>
</evidence>
<evidence type="ECO:0000313" key="7">
    <source>
        <dbReference type="EMBL" id="OGK26844.1"/>
    </source>
</evidence>
<dbReference type="InterPro" id="IPR043129">
    <property type="entry name" value="ATPase_NBD"/>
</dbReference>
<dbReference type="GO" id="GO:0005737">
    <property type="term" value="C:cytoplasm"/>
    <property type="evidence" value="ECO:0007669"/>
    <property type="project" value="UniProtKB-SubCell"/>
</dbReference>
<evidence type="ECO:0000256" key="2">
    <source>
        <dbReference type="ARBA" id="ARBA00022741"/>
    </source>
</evidence>
<keyword evidence="1 6" id="KW-0963">Cytoplasm</keyword>
<comment type="subunit">
    <text evidence="6">Forms polymers.</text>
</comment>